<name>A0AAU8B6E0_9VIRU</name>
<reference evidence="1" key="1">
    <citation type="submission" date="2024-03" db="EMBL/GenBank/DDBJ databases">
        <title>Diverse circular DNA viruses in blood, oral, and fecal samples of captive lemurs.</title>
        <authorList>
            <person name="Paietta E.N."/>
            <person name="Kraberger S."/>
            <person name="Lund M.C."/>
            <person name="Custer J.M."/>
            <person name="Vargas K.M."/>
            <person name="Ehmke E.E."/>
            <person name="Yoder A.D."/>
            <person name="Varsani A."/>
        </authorList>
    </citation>
    <scope>NUCLEOTIDE SEQUENCE</scope>
    <source>
        <strain evidence="1">Duke_28FS_93</strain>
    </source>
</reference>
<sequence>MICPFNSTGSIDDFRCPYEDLLDDEFLFCADCEFYDYCIWRFV</sequence>
<evidence type="ECO:0000313" key="1">
    <source>
        <dbReference type="EMBL" id="XCD07909.1"/>
    </source>
</evidence>
<organism evidence="1">
    <name type="scientific">Dulem virus 146</name>
    <dbReference type="NCBI Taxonomy" id="3145623"/>
    <lineage>
        <taxon>Viruses</taxon>
        <taxon>Monodnaviria</taxon>
        <taxon>Sangervirae</taxon>
        <taxon>Phixviricota</taxon>
        <taxon>Malgrandaviricetes</taxon>
        <taxon>Petitvirales</taxon>
        <taxon>Microviridae</taxon>
        <taxon>Microvirus</taxon>
    </lineage>
</organism>
<accession>A0AAU8B6E0</accession>
<proteinExistence type="predicted"/>
<dbReference type="EMBL" id="PP511827">
    <property type="protein sequence ID" value="XCD07909.1"/>
    <property type="molecule type" value="Genomic_DNA"/>
</dbReference>
<protein>
    <submittedName>
        <fullName evidence="1">Uncharacterized protein</fullName>
    </submittedName>
</protein>